<accession>A0A0C3GYT3</accession>
<evidence type="ECO:0000313" key="1">
    <source>
        <dbReference type="EMBL" id="KIN01126.1"/>
    </source>
</evidence>
<reference evidence="1 2" key="1">
    <citation type="submission" date="2014-04" db="EMBL/GenBank/DDBJ databases">
        <authorList>
            <consortium name="DOE Joint Genome Institute"/>
            <person name="Kuo A."/>
            <person name="Martino E."/>
            <person name="Perotto S."/>
            <person name="Kohler A."/>
            <person name="Nagy L.G."/>
            <person name="Floudas D."/>
            <person name="Copeland A."/>
            <person name="Barry K.W."/>
            <person name="Cichocki N."/>
            <person name="Veneault-Fourrey C."/>
            <person name="LaButti K."/>
            <person name="Lindquist E.A."/>
            <person name="Lipzen A."/>
            <person name="Lundell T."/>
            <person name="Morin E."/>
            <person name="Murat C."/>
            <person name="Sun H."/>
            <person name="Tunlid A."/>
            <person name="Henrissat B."/>
            <person name="Grigoriev I.V."/>
            <person name="Hibbett D.S."/>
            <person name="Martin F."/>
            <person name="Nordberg H.P."/>
            <person name="Cantor M.N."/>
            <person name="Hua S.X."/>
        </authorList>
    </citation>
    <scope>NUCLEOTIDE SEQUENCE [LARGE SCALE GENOMIC DNA]</scope>
    <source>
        <strain evidence="1 2">Zn</strain>
    </source>
</reference>
<keyword evidence="2" id="KW-1185">Reference proteome</keyword>
<dbReference type="EMBL" id="KN832876">
    <property type="protein sequence ID" value="KIN01126.1"/>
    <property type="molecule type" value="Genomic_DNA"/>
</dbReference>
<reference evidence="2" key="2">
    <citation type="submission" date="2015-01" db="EMBL/GenBank/DDBJ databases">
        <title>Evolutionary Origins and Diversification of the Mycorrhizal Mutualists.</title>
        <authorList>
            <consortium name="DOE Joint Genome Institute"/>
            <consortium name="Mycorrhizal Genomics Consortium"/>
            <person name="Kohler A."/>
            <person name="Kuo A."/>
            <person name="Nagy L.G."/>
            <person name="Floudas D."/>
            <person name="Copeland A."/>
            <person name="Barry K.W."/>
            <person name="Cichocki N."/>
            <person name="Veneault-Fourrey C."/>
            <person name="LaButti K."/>
            <person name="Lindquist E.A."/>
            <person name="Lipzen A."/>
            <person name="Lundell T."/>
            <person name="Morin E."/>
            <person name="Murat C."/>
            <person name="Riley R."/>
            <person name="Ohm R."/>
            <person name="Sun H."/>
            <person name="Tunlid A."/>
            <person name="Henrissat B."/>
            <person name="Grigoriev I.V."/>
            <person name="Hibbett D.S."/>
            <person name="Martin F."/>
        </authorList>
    </citation>
    <scope>NUCLEOTIDE SEQUENCE [LARGE SCALE GENOMIC DNA]</scope>
    <source>
        <strain evidence="2">Zn</strain>
    </source>
</reference>
<organism evidence="1 2">
    <name type="scientific">Oidiodendron maius (strain Zn)</name>
    <dbReference type="NCBI Taxonomy" id="913774"/>
    <lineage>
        <taxon>Eukaryota</taxon>
        <taxon>Fungi</taxon>
        <taxon>Dikarya</taxon>
        <taxon>Ascomycota</taxon>
        <taxon>Pezizomycotina</taxon>
        <taxon>Leotiomycetes</taxon>
        <taxon>Leotiomycetes incertae sedis</taxon>
        <taxon>Myxotrichaceae</taxon>
        <taxon>Oidiodendron</taxon>
    </lineage>
</organism>
<gene>
    <name evidence="1" type="ORF">OIDMADRAFT_28822</name>
</gene>
<protein>
    <submittedName>
        <fullName evidence="1">Uncharacterized protein</fullName>
    </submittedName>
</protein>
<name>A0A0C3GYT3_OIDMZ</name>
<dbReference type="Proteomes" id="UP000054321">
    <property type="component" value="Unassembled WGS sequence"/>
</dbReference>
<proteinExistence type="predicted"/>
<sequence>MTIPQEEYICLLQLKLQQLTKVERTADSFGVFWNTIYEQMWPARCRHKLGRWKAWRESRVRRGTREEGENEVTIMNAAPFTLVAIGIRSKQELGVCREEANLMVNAINRAWIELVTANENDPAQVLDALQAVRAMTPTLVSRTWQFASFAEQIHGLDLRSFTFFTSILQLSNEDRKVASAARRDQHREEGYVEGGYIWRIPADENEERYEPYVEYQYRTILSESQGIMDVLRHLWA</sequence>
<dbReference type="InParanoid" id="A0A0C3GYT3"/>
<evidence type="ECO:0000313" key="2">
    <source>
        <dbReference type="Proteomes" id="UP000054321"/>
    </source>
</evidence>
<dbReference type="HOGENOM" id="CLU_1175737_0_0_1"/>
<dbReference type="AlphaFoldDB" id="A0A0C3GYT3"/>